<reference evidence="2 3" key="2">
    <citation type="journal article" date="2012" name="PLoS Pathog.">
        <title>Diverse lifestyles and strategies of plant pathogenesis encoded in the genomes of eighteen Dothideomycetes fungi.</title>
        <authorList>
            <person name="Ohm R.A."/>
            <person name="Feau N."/>
            <person name="Henrissat B."/>
            <person name="Schoch C.L."/>
            <person name="Horwitz B.A."/>
            <person name="Barry K.W."/>
            <person name="Condon B.J."/>
            <person name="Copeland A.C."/>
            <person name="Dhillon B."/>
            <person name="Glaser F."/>
            <person name="Hesse C.N."/>
            <person name="Kosti I."/>
            <person name="LaButti K."/>
            <person name="Lindquist E.A."/>
            <person name="Lucas S."/>
            <person name="Salamov A.A."/>
            <person name="Bradshaw R.E."/>
            <person name="Ciuffetti L."/>
            <person name="Hamelin R.C."/>
            <person name="Kema G.H.J."/>
            <person name="Lawrence C."/>
            <person name="Scott J.A."/>
            <person name="Spatafora J.W."/>
            <person name="Turgeon B.G."/>
            <person name="de Wit P.J.G.M."/>
            <person name="Zhong S."/>
            <person name="Goodwin S.B."/>
            <person name="Grigoriev I.V."/>
        </authorList>
    </citation>
    <scope>NUCLEOTIDE SEQUENCE [LARGE SCALE GENOMIC DNA]</scope>
    <source>
        <strain evidence="3">NZE10 / CBS 128990</strain>
    </source>
</reference>
<evidence type="ECO:0000313" key="2">
    <source>
        <dbReference type="EMBL" id="EME43750.1"/>
    </source>
</evidence>
<keyword evidence="3" id="KW-1185">Reference proteome</keyword>
<feature type="region of interest" description="Disordered" evidence="1">
    <location>
        <begin position="160"/>
        <end position="184"/>
    </location>
</feature>
<gene>
    <name evidence="2" type="ORF">DOTSEDRAFT_34334</name>
</gene>
<sequence>MGKGEVKCPFEDECAFKSTADKVLQHTLREVDQSKDHLLNAARAGLFSRDFDVSEARSVGRVKAVGKQGEGLAYQAFEDPADFNLAAHVPPRNITADGDLQRDDNAVKYEGETIRLPPKTGLVDSTLWQEYIEGIHGRLPDILQQQRAFIARRAEAALRQHNVQQDHSGATRSQAAKGKGNRTVETRARLRLRLEEIGFPWAGGEAEVADEEDEDDETGGAQGEEETEDRSDAMETD</sequence>
<feature type="region of interest" description="Disordered" evidence="1">
    <location>
        <begin position="201"/>
        <end position="237"/>
    </location>
</feature>
<feature type="compositionally biased region" description="Acidic residues" evidence="1">
    <location>
        <begin position="207"/>
        <end position="229"/>
    </location>
</feature>
<proteinExistence type="predicted"/>
<dbReference type="EMBL" id="KB446539">
    <property type="protein sequence ID" value="EME43750.1"/>
    <property type="molecule type" value="Genomic_DNA"/>
</dbReference>
<accession>N1PMY8</accession>
<organism evidence="2 3">
    <name type="scientific">Dothistroma septosporum (strain NZE10 / CBS 128990)</name>
    <name type="common">Red band needle blight fungus</name>
    <name type="synonym">Mycosphaerella pini</name>
    <dbReference type="NCBI Taxonomy" id="675120"/>
    <lineage>
        <taxon>Eukaryota</taxon>
        <taxon>Fungi</taxon>
        <taxon>Dikarya</taxon>
        <taxon>Ascomycota</taxon>
        <taxon>Pezizomycotina</taxon>
        <taxon>Dothideomycetes</taxon>
        <taxon>Dothideomycetidae</taxon>
        <taxon>Mycosphaerellales</taxon>
        <taxon>Mycosphaerellaceae</taxon>
        <taxon>Dothistroma</taxon>
    </lineage>
</organism>
<dbReference type="HOGENOM" id="CLU_1170621_0_0_1"/>
<evidence type="ECO:0000256" key="1">
    <source>
        <dbReference type="SAM" id="MobiDB-lite"/>
    </source>
</evidence>
<feature type="compositionally biased region" description="Polar residues" evidence="1">
    <location>
        <begin position="161"/>
        <end position="174"/>
    </location>
</feature>
<protein>
    <submittedName>
        <fullName evidence="2">Uncharacterized protein</fullName>
    </submittedName>
</protein>
<dbReference type="AlphaFoldDB" id="N1PMY8"/>
<reference evidence="3" key="1">
    <citation type="journal article" date="2012" name="PLoS Genet.">
        <title>The genomes of the fungal plant pathogens Cladosporium fulvum and Dothistroma septosporum reveal adaptation to different hosts and lifestyles but also signatures of common ancestry.</title>
        <authorList>
            <person name="de Wit P.J.G.M."/>
            <person name="van der Burgt A."/>
            <person name="Oekmen B."/>
            <person name="Stergiopoulos I."/>
            <person name="Abd-Elsalam K.A."/>
            <person name="Aerts A.L."/>
            <person name="Bahkali A.H."/>
            <person name="Beenen H.G."/>
            <person name="Chettri P."/>
            <person name="Cox M.P."/>
            <person name="Datema E."/>
            <person name="de Vries R.P."/>
            <person name="Dhillon B."/>
            <person name="Ganley A.R."/>
            <person name="Griffiths S.A."/>
            <person name="Guo Y."/>
            <person name="Hamelin R.C."/>
            <person name="Henrissat B."/>
            <person name="Kabir M.S."/>
            <person name="Jashni M.K."/>
            <person name="Kema G."/>
            <person name="Klaubauf S."/>
            <person name="Lapidus A."/>
            <person name="Levasseur A."/>
            <person name="Lindquist E."/>
            <person name="Mehrabi R."/>
            <person name="Ohm R.A."/>
            <person name="Owen T.J."/>
            <person name="Salamov A."/>
            <person name="Schwelm A."/>
            <person name="Schijlen E."/>
            <person name="Sun H."/>
            <person name="van den Burg H.A."/>
            <person name="van Ham R.C.H.J."/>
            <person name="Zhang S."/>
            <person name="Goodwin S.B."/>
            <person name="Grigoriev I.V."/>
            <person name="Collemare J."/>
            <person name="Bradshaw R.E."/>
        </authorList>
    </citation>
    <scope>NUCLEOTIDE SEQUENCE [LARGE SCALE GENOMIC DNA]</scope>
    <source>
        <strain evidence="3">NZE10 / CBS 128990</strain>
    </source>
</reference>
<dbReference type="Proteomes" id="UP000016933">
    <property type="component" value="Unassembled WGS sequence"/>
</dbReference>
<name>N1PMY8_DOTSN</name>
<evidence type="ECO:0000313" key="3">
    <source>
        <dbReference type="Proteomes" id="UP000016933"/>
    </source>
</evidence>